<evidence type="ECO:0000256" key="3">
    <source>
        <dbReference type="ARBA" id="ARBA00022670"/>
    </source>
</evidence>
<keyword evidence="4 10" id="KW-0479">Metal-binding</keyword>
<evidence type="ECO:0000256" key="9">
    <source>
        <dbReference type="ARBA" id="ARBA00023128"/>
    </source>
</evidence>
<accession>A0A914EAW4</accession>
<keyword evidence="7" id="KW-0809">Transit peptide</keyword>
<dbReference type="Gene3D" id="1.10.1370.10">
    <property type="entry name" value="Neurolysin, domain 3"/>
    <property type="match status" value="1"/>
</dbReference>
<reference evidence="13" key="1">
    <citation type="submission" date="2022-11" db="UniProtKB">
        <authorList>
            <consortium name="WormBaseParasite"/>
        </authorList>
    </citation>
    <scope>IDENTIFICATION</scope>
</reference>
<evidence type="ECO:0000256" key="2">
    <source>
        <dbReference type="ARBA" id="ARBA00006040"/>
    </source>
</evidence>
<keyword evidence="8 10" id="KW-0482">Metalloprotease</keyword>
<proteinExistence type="inferred from homology"/>
<dbReference type="PANTHER" id="PTHR11804">
    <property type="entry name" value="PROTEASE M3 THIMET OLIGOPEPTIDASE-RELATED"/>
    <property type="match status" value="1"/>
</dbReference>
<comment type="subcellular location">
    <subcellularLocation>
        <location evidence="1">Mitochondrion</location>
    </subcellularLocation>
</comment>
<protein>
    <submittedName>
        <fullName evidence="13">Peptidase M3A/M3B catalytic domain-containing protein</fullName>
    </submittedName>
</protein>
<sequence length="669" mass="76940">MRSRVSFYKFSGYANLVSKRWYSSKRLGLFGVDVLSKPAGFQVLTEKVQKNSDNLLKLIVNKFKNPASHTSKSTVELFDDLSNEICCAADLAECVRNMHSEKEFALEAHHSMREFTNLVETLNTDTRLYLALKNSLETEADRLDEVDIRTIRLFLADFEQSGVQLPVREREEFVKLSNEIYDAGASFAQAADEPVQLSSSEKRKYGVDEIPHPYPDTSDREAREFFYNKYFQHNREQENQLRRLVSCRDRLAKLTGFPTFSHRAQQFSILGSYENVKNFLEGVIKEFQPLVGNELELLISEMSAQDEKFQAPLLESDLHYAICLHRRRNLFNLGDLSRYFYFENLLFGLEFLLEKIYGIYIRTSAPISGEIWPGNVIKLEVFNHENTFLGVIFIDTDYRPSKTMGDCHYTVRCSKLLENGEYQTPIVVLSLNWSSPEDSFENIKVTPQQAGNFFHEMGHAIHSMLGRTRYQHVAGTRCPTDMAEIPSNLMEYFFNDYRILTQVCKDKSGRPISEDEAKALIDSRYSFGCLETLQQVIYSLFDLEIHGPLAENIAQGKLTTTEIFHDISTKALPQVKREKSAAWQHRFSHLVPYGAKYYSYLVAKASASLIWHSQFEKDPFCKINGAKWAEVQSHGGEYPSSFLLKKVLGHIPEPHQLIGALKRDFYPSK</sequence>
<evidence type="ECO:0000256" key="7">
    <source>
        <dbReference type="ARBA" id="ARBA00022946"/>
    </source>
</evidence>
<dbReference type="InterPro" id="IPR033851">
    <property type="entry name" value="M3A_MIP"/>
</dbReference>
<keyword evidence="3 10" id="KW-0645">Protease</keyword>
<dbReference type="Proteomes" id="UP000887540">
    <property type="component" value="Unplaced"/>
</dbReference>
<dbReference type="InterPro" id="IPR024079">
    <property type="entry name" value="MetalloPept_cat_dom_sf"/>
</dbReference>
<comment type="similarity">
    <text evidence="2 10">Belongs to the peptidase M3 family.</text>
</comment>
<dbReference type="GO" id="GO:0006518">
    <property type="term" value="P:peptide metabolic process"/>
    <property type="evidence" value="ECO:0007669"/>
    <property type="project" value="TreeGrafter"/>
</dbReference>
<keyword evidence="5 10" id="KW-0378">Hydrolase</keyword>
<evidence type="ECO:0000256" key="1">
    <source>
        <dbReference type="ARBA" id="ARBA00004173"/>
    </source>
</evidence>
<dbReference type="InterPro" id="IPR045090">
    <property type="entry name" value="Pept_M3A_M3B"/>
</dbReference>
<feature type="domain" description="Peptidase M3A/M3B catalytic" evidence="11">
    <location>
        <begin position="218"/>
        <end position="660"/>
    </location>
</feature>
<dbReference type="InterPro" id="IPR024077">
    <property type="entry name" value="Neurolysin/TOP_dom2"/>
</dbReference>
<evidence type="ECO:0000256" key="4">
    <source>
        <dbReference type="ARBA" id="ARBA00022723"/>
    </source>
</evidence>
<dbReference type="WBParaSite" id="ACRNAN_scaffold6894.g20946.t1">
    <property type="protein sequence ID" value="ACRNAN_scaffold6894.g20946.t1"/>
    <property type="gene ID" value="ACRNAN_scaffold6894.g20946"/>
</dbReference>
<evidence type="ECO:0000256" key="8">
    <source>
        <dbReference type="ARBA" id="ARBA00023049"/>
    </source>
</evidence>
<dbReference type="AlphaFoldDB" id="A0A914EAW4"/>
<dbReference type="GO" id="GO:0006627">
    <property type="term" value="P:protein processing involved in protein targeting to mitochondrion"/>
    <property type="evidence" value="ECO:0007669"/>
    <property type="project" value="TreeGrafter"/>
</dbReference>
<dbReference type="GO" id="GO:0005739">
    <property type="term" value="C:mitochondrion"/>
    <property type="evidence" value="ECO:0007669"/>
    <property type="project" value="UniProtKB-SubCell"/>
</dbReference>
<dbReference type="InterPro" id="IPR001567">
    <property type="entry name" value="Pept_M3A_M3B_dom"/>
</dbReference>
<organism evidence="12 13">
    <name type="scientific">Acrobeloides nanus</name>
    <dbReference type="NCBI Taxonomy" id="290746"/>
    <lineage>
        <taxon>Eukaryota</taxon>
        <taxon>Metazoa</taxon>
        <taxon>Ecdysozoa</taxon>
        <taxon>Nematoda</taxon>
        <taxon>Chromadorea</taxon>
        <taxon>Rhabditida</taxon>
        <taxon>Tylenchina</taxon>
        <taxon>Cephalobomorpha</taxon>
        <taxon>Cephaloboidea</taxon>
        <taxon>Cephalobidae</taxon>
        <taxon>Acrobeloides</taxon>
    </lineage>
</organism>
<evidence type="ECO:0000259" key="11">
    <source>
        <dbReference type="Pfam" id="PF01432"/>
    </source>
</evidence>
<dbReference type="CDD" id="cd06457">
    <property type="entry name" value="M3A_MIP"/>
    <property type="match status" value="1"/>
</dbReference>
<evidence type="ECO:0000256" key="10">
    <source>
        <dbReference type="RuleBase" id="RU003435"/>
    </source>
</evidence>
<evidence type="ECO:0000256" key="5">
    <source>
        <dbReference type="ARBA" id="ARBA00022801"/>
    </source>
</evidence>
<keyword evidence="9" id="KW-0496">Mitochondrion</keyword>
<comment type="cofactor">
    <cofactor evidence="10">
        <name>Zn(2+)</name>
        <dbReference type="ChEBI" id="CHEBI:29105"/>
    </cofactor>
    <text evidence="10">Binds 1 zinc ion.</text>
</comment>
<dbReference type="GO" id="GO:0004222">
    <property type="term" value="F:metalloendopeptidase activity"/>
    <property type="evidence" value="ECO:0007669"/>
    <property type="project" value="InterPro"/>
</dbReference>
<keyword evidence="6 10" id="KW-0862">Zinc</keyword>
<dbReference type="SUPFAM" id="SSF55486">
    <property type="entry name" value="Metalloproteases ('zincins'), catalytic domain"/>
    <property type="match status" value="1"/>
</dbReference>
<evidence type="ECO:0000313" key="12">
    <source>
        <dbReference type="Proteomes" id="UP000887540"/>
    </source>
</evidence>
<keyword evidence="12" id="KW-1185">Reference proteome</keyword>
<dbReference type="PANTHER" id="PTHR11804:SF79">
    <property type="entry name" value="MITOCHONDRIAL INTERMEDIATE PEPTIDASE"/>
    <property type="match status" value="1"/>
</dbReference>
<evidence type="ECO:0000313" key="13">
    <source>
        <dbReference type="WBParaSite" id="ACRNAN_scaffold6894.g20946.t1"/>
    </source>
</evidence>
<dbReference type="Gene3D" id="3.40.390.10">
    <property type="entry name" value="Collagenase (Catalytic Domain)"/>
    <property type="match status" value="1"/>
</dbReference>
<evidence type="ECO:0000256" key="6">
    <source>
        <dbReference type="ARBA" id="ARBA00022833"/>
    </source>
</evidence>
<name>A0A914EAW4_9BILA</name>
<dbReference type="GO" id="GO:0046872">
    <property type="term" value="F:metal ion binding"/>
    <property type="evidence" value="ECO:0007669"/>
    <property type="project" value="UniProtKB-UniRule"/>
</dbReference>
<dbReference type="Pfam" id="PF01432">
    <property type="entry name" value="Peptidase_M3"/>
    <property type="match status" value="1"/>
</dbReference>